<feature type="compositionally biased region" description="Acidic residues" evidence="6">
    <location>
        <begin position="149"/>
        <end position="168"/>
    </location>
</feature>
<evidence type="ECO:0000256" key="2">
    <source>
        <dbReference type="ARBA" id="ARBA00022741"/>
    </source>
</evidence>
<dbReference type="SUPFAM" id="SSF47370">
    <property type="entry name" value="Bromodomain"/>
    <property type="match status" value="1"/>
</dbReference>
<dbReference type="SMART" id="SM00382">
    <property type="entry name" value="AAA"/>
    <property type="match status" value="1"/>
</dbReference>
<dbReference type="Pfam" id="PF00004">
    <property type="entry name" value="AAA"/>
    <property type="match status" value="1"/>
</dbReference>
<feature type="compositionally biased region" description="Low complexity" evidence="6">
    <location>
        <begin position="1017"/>
        <end position="1027"/>
    </location>
</feature>
<dbReference type="Pfam" id="PF17862">
    <property type="entry name" value="AAA_lid_3"/>
    <property type="match status" value="1"/>
</dbReference>
<keyword evidence="2" id="KW-0547">Nucleotide-binding</keyword>
<dbReference type="InterPro" id="IPR027417">
    <property type="entry name" value="P-loop_NTPase"/>
</dbReference>
<dbReference type="eggNOG" id="KOG0732">
    <property type="taxonomic scope" value="Eukaryota"/>
</dbReference>
<dbReference type="PANTHER" id="PTHR23069:SF0">
    <property type="entry name" value="TAT-BINDING HOMOLOG 7"/>
    <property type="match status" value="1"/>
</dbReference>
<gene>
    <name evidence="8" type="ORF">BE221DRAFT_95247</name>
</gene>
<dbReference type="AlphaFoldDB" id="A0A1Y5IGI9"/>
<dbReference type="GO" id="GO:0006337">
    <property type="term" value="P:nucleosome disassembly"/>
    <property type="evidence" value="ECO:0007669"/>
    <property type="project" value="TreeGrafter"/>
</dbReference>
<dbReference type="Proteomes" id="UP000195557">
    <property type="component" value="Unassembled WGS sequence"/>
</dbReference>
<evidence type="ECO:0000256" key="4">
    <source>
        <dbReference type="ARBA" id="ARBA00023117"/>
    </source>
</evidence>
<feature type="compositionally biased region" description="Basic and acidic residues" evidence="6">
    <location>
        <begin position="1055"/>
        <end position="1075"/>
    </location>
</feature>
<feature type="compositionally biased region" description="Basic residues" evidence="6">
    <location>
        <begin position="67"/>
        <end position="80"/>
    </location>
</feature>
<feature type="compositionally biased region" description="Acidic residues" evidence="6">
    <location>
        <begin position="17"/>
        <end position="40"/>
    </location>
</feature>
<accession>A0A1Y5IGI9</accession>
<dbReference type="Gene3D" id="1.10.8.60">
    <property type="match status" value="1"/>
</dbReference>
<dbReference type="FunFam" id="3.40.50.300:FF:000061">
    <property type="entry name" value="ATPase family, AAA domain-containing 2"/>
    <property type="match status" value="1"/>
</dbReference>
<protein>
    <submittedName>
        <fullName evidence="8">Bromodomain protein</fullName>
    </submittedName>
</protein>
<feature type="region of interest" description="Disordered" evidence="6">
    <location>
        <begin position="1001"/>
        <end position="1129"/>
    </location>
</feature>
<dbReference type="EMBL" id="KZ155784">
    <property type="protein sequence ID" value="OUS46115.1"/>
    <property type="molecule type" value="Genomic_DNA"/>
</dbReference>
<dbReference type="SUPFAM" id="SSF52540">
    <property type="entry name" value="P-loop containing nucleoside triphosphate hydrolases"/>
    <property type="match status" value="2"/>
</dbReference>
<feature type="compositionally biased region" description="Acidic residues" evidence="6">
    <location>
        <begin position="85"/>
        <end position="120"/>
    </location>
</feature>
<feature type="compositionally biased region" description="Basic and acidic residues" evidence="6">
    <location>
        <begin position="191"/>
        <end position="221"/>
    </location>
</feature>
<dbReference type="GO" id="GO:0003682">
    <property type="term" value="F:chromatin binding"/>
    <property type="evidence" value="ECO:0007669"/>
    <property type="project" value="TreeGrafter"/>
</dbReference>
<dbReference type="GO" id="GO:0005634">
    <property type="term" value="C:nucleus"/>
    <property type="evidence" value="ECO:0007669"/>
    <property type="project" value="TreeGrafter"/>
</dbReference>
<sequence length="1197" mass="131113">MTLGGRSRRNRTRALPSDDEGEDEAAARDDDDDDDDDDGFENSPEAKRTRTTRTGNPGASGRTSGRERRRSSRHGERPRKRYVEPNDEDDDDEVQDGDDSFNEDDATEEEEEDFIEDSDDEPIRRSTRARGAVHRLSPTFNRRARGQDSEDDEPELDEDEPETDDDEIRVENKSYPKRERGPPPERFVPQPHERGRDEEDGKKKSLFDRRGVWKDDRPKRSSRDRRRQTSGRWIDDSEDSDDGDFNLGVGAVDAFKAPPPYPLAGASGGASKTAPPGGQDASAEITPVTVDPTLSFSSVGGLDKYVDALKEMVFLPLLYPEVFARFKMSPPRGVLLYGAPGTGKTLIARALAASCSRAGSEVAFFMRKGADVLSKWVGESERQLRLLFEEAQKRQPAIIFFDELDGLAPVRSSKTDQIHNSLVATLLALMDGLDNRGRVVVLGATNRVDSIDGALRRPGRFDRELAFPLPGVHARGEILRIHTKEWEQRPSEELINDLAAKCVGYCGADLKALCTEAAVHALRRRYPQIYESDERLNIDPRQVIPSRADFRAALAAIVPASHRAARTHARPLTPLQKPLLELVLEKCLDSIRDTFPPAAFISLDGDGEAVGVKSGARELIDELAEEEDEDILAQATANDEASGALPSESAANAALEFMRRPPCQRTALCIHGAETSGYNQLTSALLHTLEQFPVHAIGMPSLLGDSGRSPEEALVTAVTEARRAAPSVLYLPEIRLWWESSTPTLRAALTTLLRDIPTDLPVMLITTADVIDIGELEESLRASFASVRWKPVAMPEKYDADSLSKFFLPLLDAAFKIAQKRDEAAAKGELIPGKTPMSARRREVLSRAPRADDGHVGGVKRGAQKVSQATIAAENHLLRQQRMFLRDTVTRLLYQKNWAILAAPITDEELPAYSQRVSEPMDLSTLLWKVDSEKYTTVDSFLADVHLIVKSAHEYWGESTDDSDGRRMLSKAHALEDTIAQLLTALDPQLVLRCKEIEKARAERGKSTAPIDVAHETTTAGGASSDSGGERPATRNGDGDGGIAPKGAPVWRNPDFVKDPEKLARELKKKARDEAAANVNSEEIGHVEMPNAPSPMDADDVGANETARARETPAETPAGKTGPPALDPSQLETLKAKAIGDFVNLAKGRFGFAELEAFAGDIARAAKKASAACVAGGTLRVDNLNAELAALRSAREK</sequence>
<feature type="region of interest" description="Disordered" evidence="6">
    <location>
        <begin position="1"/>
        <end position="245"/>
    </location>
</feature>
<dbReference type="InterPro" id="IPR003960">
    <property type="entry name" value="ATPase_AAA_CS"/>
</dbReference>
<dbReference type="FunFam" id="1.10.8.60:FF:000016">
    <property type="entry name" value="ATPase family AAA domain-containing protein 2B"/>
    <property type="match status" value="1"/>
</dbReference>
<dbReference type="InterPro" id="IPR003593">
    <property type="entry name" value="AAA+_ATPase"/>
</dbReference>
<feature type="compositionally biased region" description="Basic and acidic residues" evidence="6">
    <location>
        <begin position="169"/>
        <end position="183"/>
    </location>
</feature>
<evidence type="ECO:0000256" key="6">
    <source>
        <dbReference type="SAM" id="MobiDB-lite"/>
    </source>
</evidence>
<feature type="compositionally biased region" description="Basic residues" evidence="6">
    <location>
        <begin position="1"/>
        <end position="12"/>
    </location>
</feature>
<dbReference type="Pfam" id="PF00439">
    <property type="entry name" value="Bromodomain"/>
    <property type="match status" value="1"/>
</dbReference>
<organism evidence="8">
    <name type="scientific">Ostreococcus tauri</name>
    <name type="common">Marine green alga</name>
    <dbReference type="NCBI Taxonomy" id="70448"/>
    <lineage>
        <taxon>Eukaryota</taxon>
        <taxon>Viridiplantae</taxon>
        <taxon>Chlorophyta</taxon>
        <taxon>Mamiellophyceae</taxon>
        <taxon>Mamiellales</taxon>
        <taxon>Bathycoccaceae</taxon>
        <taxon>Ostreococcus</taxon>
    </lineage>
</organism>
<dbReference type="InterPro" id="IPR003959">
    <property type="entry name" value="ATPase_AAA_core"/>
</dbReference>
<keyword evidence="3" id="KW-0067">ATP-binding</keyword>
<dbReference type="Gene3D" id="1.20.920.10">
    <property type="entry name" value="Bromodomain-like"/>
    <property type="match status" value="1"/>
</dbReference>
<evidence type="ECO:0000259" key="7">
    <source>
        <dbReference type="PROSITE" id="PS50014"/>
    </source>
</evidence>
<feature type="domain" description="Bromo" evidence="7">
    <location>
        <begin position="904"/>
        <end position="963"/>
    </location>
</feature>
<dbReference type="InterPro" id="IPR041569">
    <property type="entry name" value="AAA_lid_3"/>
</dbReference>
<evidence type="ECO:0000256" key="1">
    <source>
        <dbReference type="ARBA" id="ARBA00006914"/>
    </source>
</evidence>
<dbReference type="GO" id="GO:0042393">
    <property type="term" value="F:histone binding"/>
    <property type="evidence" value="ECO:0007669"/>
    <property type="project" value="TreeGrafter"/>
</dbReference>
<evidence type="ECO:0000313" key="8">
    <source>
        <dbReference type="EMBL" id="OUS46115.1"/>
    </source>
</evidence>
<evidence type="ECO:0000256" key="3">
    <source>
        <dbReference type="ARBA" id="ARBA00022840"/>
    </source>
</evidence>
<dbReference type="PANTHER" id="PTHR23069">
    <property type="entry name" value="AAA DOMAIN-CONTAINING"/>
    <property type="match status" value="1"/>
</dbReference>
<dbReference type="SMART" id="SM00297">
    <property type="entry name" value="BROMO"/>
    <property type="match status" value="1"/>
</dbReference>
<dbReference type="GO" id="GO:0006334">
    <property type="term" value="P:nucleosome assembly"/>
    <property type="evidence" value="ECO:0007669"/>
    <property type="project" value="TreeGrafter"/>
</dbReference>
<reference evidence="8" key="1">
    <citation type="submission" date="2017-04" db="EMBL/GenBank/DDBJ databases">
        <title>Population genomics of picophytoplankton unveils novel chromosome hypervariability.</title>
        <authorList>
            <consortium name="DOE Joint Genome Institute"/>
            <person name="Blanc-Mathieu R."/>
            <person name="Krasovec M."/>
            <person name="Hebrard M."/>
            <person name="Yau S."/>
            <person name="Desgranges E."/>
            <person name="Martin J."/>
            <person name="Schackwitz W."/>
            <person name="Kuo A."/>
            <person name="Salin G."/>
            <person name="Donnadieu C."/>
            <person name="Desdevises Y."/>
            <person name="Sanchez-Ferandin S."/>
            <person name="Moreau H."/>
            <person name="Rivals E."/>
            <person name="Grigoriev I.V."/>
            <person name="Grimsley N."/>
            <person name="Eyre-Walker A."/>
            <person name="Piganeau G."/>
        </authorList>
    </citation>
    <scope>NUCLEOTIDE SEQUENCE [LARGE SCALE GENOMIC DNA]</scope>
    <source>
        <strain evidence="8">RCC 1115</strain>
    </source>
</reference>
<name>A0A1Y5IGI9_OSTTA</name>
<feature type="region of interest" description="Disordered" evidence="6">
    <location>
        <begin position="260"/>
        <end position="283"/>
    </location>
</feature>
<dbReference type="PROSITE" id="PS50014">
    <property type="entry name" value="BROMODOMAIN_2"/>
    <property type="match status" value="1"/>
</dbReference>
<comment type="similarity">
    <text evidence="1">Belongs to the AAA ATPase family.</text>
</comment>
<dbReference type="GO" id="GO:0045815">
    <property type="term" value="P:transcription initiation-coupled chromatin remodeling"/>
    <property type="evidence" value="ECO:0007669"/>
    <property type="project" value="TreeGrafter"/>
</dbReference>
<dbReference type="PROSITE" id="PS00674">
    <property type="entry name" value="AAA"/>
    <property type="match status" value="1"/>
</dbReference>
<dbReference type="InterPro" id="IPR001487">
    <property type="entry name" value="Bromodomain"/>
</dbReference>
<keyword evidence="4 5" id="KW-0103">Bromodomain</keyword>
<dbReference type="InterPro" id="IPR036427">
    <property type="entry name" value="Bromodomain-like_sf"/>
</dbReference>
<dbReference type="GO" id="GO:0005524">
    <property type="term" value="F:ATP binding"/>
    <property type="evidence" value="ECO:0007669"/>
    <property type="project" value="UniProtKB-KW"/>
</dbReference>
<dbReference type="InterPro" id="IPR045199">
    <property type="entry name" value="ATAD2-like"/>
</dbReference>
<dbReference type="GO" id="GO:0016887">
    <property type="term" value="F:ATP hydrolysis activity"/>
    <property type="evidence" value="ECO:0007669"/>
    <property type="project" value="InterPro"/>
</dbReference>
<evidence type="ECO:0000256" key="5">
    <source>
        <dbReference type="PROSITE-ProRule" id="PRU00035"/>
    </source>
</evidence>
<dbReference type="Gene3D" id="3.40.50.300">
    <property type="entry name" value="P-loop containing nucleotide triphosphate hydrolases"/>
    <property type="match status" value="1"/>
</dbReference>
<proteinExistence type="inferred from homology"/>